<sequence>MTAENPTIDDSEIACAKINLALHVRRRLPDGYHDIETIFAFLDCGDHLSVIAGTNIELSVEGQFSDGLSNSDNLVLDAARLLALHANIDAGAKITLDKRLPVASGIGGGSADAAATLRLLNRFWNTELSLESLAKLSEPLGADVPACVINQTCHGAGIGQDLMPIENGKLSGHHVLLVNPLVPVSTAAVFRDWDGVDHGGLEGSDPLLAAMAGRNDLQKPAQILAPVIGDLLSELNKTDSVIARMSGSGATCFGIYETEQLSHAAEKRIVETLPNVWTMVGGLR</sequence>
<evidence type="ECO:0000256" key="4">
    <source>
        <dbReference type="ARBA" id="ARBA00022679"/>
    </source>
</evidence>
<keyword evidence="4 10" id="KW-0808">Transferase</keyword>
<feature type="domain" description="GHMP kinase C-terminal" evidence="12">
    <location>
        <begin position="208"/>
        <end position="270"/>
    </location>
</feature>
<dbReference type="InterPro" id="IPR014721">
    <property type="entry name" value="Ribsml_uS5_D2-typ_fold_subgr"/>
</dbReference>
<dbReference type="NCBIfam" id="TIGR00154">
    <property type="entry name" value="ispE"/>
    <property type="match status" value="1"/>
</dbReference>
<name>A0ABX7T768_9SPHN</name>
<organism evidence="13 14">
    <name type="scientific">Parasphingorhabdus cellanae</name>
    <dbReference type="NCBI Taxonomy" id="2806553"/>
    <lineage>
        <taxon>Bacteria</taxon>
        <taxon>Pseudomonadati</taxon>
        <taxon>Pseudomonadota</taxon>
        <taxon>Alphaproteobacteria</taxon>
        <taxon>Sphingomonadales</taxon>
        <taxon>Sphingomonadaceae</taxon>
        <taxon>Parasphingorhabdus</taxon>
    </lineage>
</organism>
<proteinExistence type="inferred from homology"/>
<dbReference type="NCBIfam" id="NF011202">
    <property type="entry name" value="PRK14608.1"/>
    <property type="match status" value="1"/>
</dbReference>
<dbReference type="HAMAP" id="MF_00061">
    <property type="entry name" value="IspE"/>
    <property type="match status" value="1"/>
</dbReference>
<gene>
    <name evidence="10" type="primary">ispE</name>
    <name evidence="13" type="ORF">J4G78_01500</name>
</gene>
<dbReference type="InterPro" id="IPR020568">
    <property type="entry name" value="Ribosomal_Su5_D2-typ_SF"/>
</dbReference>
<evidence type="ECO:0000256" key="1">
    <source>
        <dbReference type="ARBA" id="ARBA00009684"/>
    </source>
</evidence>
<dbReference type="InterPro" id="IPR013750">
    <property type="entry name" value="GHMP_kinase_C_dom"/>
</dbReference>
<dbReference type="EMBL" id="CP071794">
    <property type="protein sequence ID" value="QTD56309.1"/>
    <property type="molecule type" value="Genomic_DNA"/>
</dbReference>
<comment type="similarity">
    <text evidence="1 10">Belongs to the GHMP kinase family. IspE subfamily.</text>
</comment>
<evidence type="ECO:0000256" key="2">
    <source>
        <dbReference type="ARBA" id="ARBA00012052"/>
    </source>
</evidence>
<keyword evidence="8 10" id="KW-0414">Isoprene biosynthesis</keyword>
<dbReference type="Pfam" id="PF00288">
    <property type="entry name" value="GHMP_kinases_N"/>
    <property type="match status" value="1"/>
</dbReference>
<dbReference type="InterPro" id="IPR006204">
    <property type="entry name" value="GHMP_kinase_N_dom"/>
</dbReference>
<dbReference type="RefSeq" id="WP_207988131.1">
    <property type="nucleotide sequence ID" value="NZ_CP071794.1"/>
</dbReference>
<evidence type="ECO:0000256" key="8">
    <source>
        <dbReference type="ARBA" id="ARBA00023229"/>
    </source>
</evidence>
<dbReference type="PANTHER" id="PTHR43527:SF2">
    <property type="entry name" value="4-DIPHOSPHOCYTIDYL-2-C-METHYL-D-ERYTHRITOL KINASE, CHLOROPLASTIC"/>
    <property type="match status" value="1"/>
</dbReference>
<dbReference type="PANTHER" id="PTHR43527">
    <property type="entry name" value="4-DIPHOSPHOCYTIDYL-2-C-METHYL-D-ERYTHRITOL KINASE, CHLOROPLASTIC"/>
    <property type="match status" value="1"/>
</dbReference>
<dbReference type="GO" id="GO:0050515">
    <property type="term" value="F:4-(cytidine 5'-diphospho)-2-C-methyl-D-erythritol kinase activity"/>
    <property type="evidence" value="ECO:0007669"/>
    <property type="project" value="UniProtKB-EC"/>
</dbReference>
<dbReference type="PIRSF" id="PIRSF010376">
    <property type="entry name" value="IspE"/>
    <property type="match status" value="1"/>
</dbReference>
<evidence type="ECO:0000256" key="7">
    <source>
        <dbReference type="ARBA" id="ARBA00022840"/>
    </source>
</evidence>
<feature type="active site" evidence="10">
    <location>
        <position position="17"/>
    </location>
</feature>
<comment type="function">
    <text evidence="10">Catalyzes the phosphorylation of the position 2 hydroxy group of 4-diphosphocytidyl-2C-methyl-D-erythritol.</text>
</comment>
<dbReference type="SUPFAM" id="SSF55060">
    <property type="entry name" value="GHMP Kinase, C-terminal domain"/>
    <property type="match status" value="1"/>
</dbReference>
<feature type="domain" description="GHMP kinase N-terminal" evidence="11">
    <location>
        <begin position="73"/>
        <end position="149"/>
    </location>
</feature>
<keyword evidence="7 10" id="KW-0067">ATP-binding</keyword>
<evidence type="ECO:0000259" key="11">
    <source>
        <dbReference type="Pfam" id="PF00288"/>
    </source>
</evidence>
<keyword evidence="6 10" id="KW-0418">Kinase</keyword>
<dbReference type="InterPro" id="IPR036554">
    <property type="entry name" value="GHMP_kinase_C_sf"/>
</dbReference>
<evidence type="ECO:0000259" key="12">
    <source>
        <dbReference type="Pfam" id="PF08544"/>
    </source>
</evidence>
<dbReference type="Gene3D" id="3.30.70.890">
    <property type="entry name" value="GHMP kinase, C-terminal domain"/>
    <property type="match status" value="1"/>
</dbReference>
<dbReference type="EC" id="2.7.1.148" evidence="2 10"/>
<evidence type="ECO:0000313" key="14">
    <source>
        <dbReference type="Proteomes" id="UP000663923"/>
    </source>
</evidence>
<reference evidence="13 14" key="1">
    <citation type="submission" date="2021-03" db="EMBL/GenBank/DDBJ databases">
        <title>Complete genome of Parasphingorhabdus_sp.JHSY0214.</title>
        <authorList>
            <person name="Yoo J.H."/>
            <person name="Bae J.W."/>
        </authorList>
    </citation>
    <scope>NUCLEOTIDE SEQUENCE [LARGE SCALE GENOMIC DNA]</scope>
    <source>
        <strain evidence="13 14">JHSY0214</strain>
    </source>
</reference>
<accession>A0ABX7T768</accession>
<keyword evidence="14" id="KW-1185">Reference proteome</keyword>
<keyword evidence="5 10" id="KW-0547">Nucleotide-binding</keyword>
<dbReference type="InterPro" id="IPR004424">
    <property type="entry name" value="IspE"/>
</dbReference>
<evidence type="ECO:0000256" key="10">
    <source>
        <dbReference type="HAMAP-Rule" id="MF_00061"/>
    </source>
</evidence>
<dbReference type="Proteomes" id="UP000663923">
    <property type="component" value="Chromosome"/>
</dbReference>
<evidence type="ECO:0000256" key="6">
    <source>
        <dbReference type="ARBA" id="ARBA00022777"/>
    </source>
</evidence>
<evidence type="ECO:0000313" key="13">
    <source>
        <dbReference type="EMBL" id="QTD56309.1"/>
    </source>
</evidence>
<feature type="binding site" evidence="10">
    <location>
        <begin position="101"/>
        <end position="111"/>
    </location>
    <ligand>
        <name>ATP</name>
        <dbReference type="ChEBI" id="CHEBI:30616"/>
    </ligand>
</feature>
<dbReference type="Pfam" id="PF08544">
    <property type="entry name" value="GHMP_kinases_C"/>
    <property type="match status" value="1"/>
</dbReference>
<dbReference type="Gene3D" id="3.30.230.10">
    <property type="match status" value="1"/>
</dbReference>
<dbReference type="SUPFAM" id="SSF54211">
    <property type="entry name" value="Ribosomal protein S5 domain 2-like"/>
    <property type="match status" value="1"/>
</dbReference>
<evidence type="ECO:0000256" key="9">
    <source>
        <dbReference type="ARBA" id="ARBA00032554"/>
    </source>
</evidence>
<comment type="pathway">
    <text evidence="10">Isoprenoid biosynthesis; isopentenyl diphosphate biosynthesis via DXP pathway; isopentenyl diphosphate from 1-deoxy-D-xylulose 5-phosphate: step 3/6.</text>
</comment>
<comment type="catalytic activity">
    <reaction evidence="10">
        <text>4-CDP-2-C-methyl-D-erythritol + ATP = 4-CDP-2-C-methyl-D-erythritol 2-phosphate + ADP + H(+)</text>
        <dbReference type="Rhea" id="RHEA:18437"/>
        <dbReference type="ChEBI" id="CHEBI:15378"/>
        <dbReference type="ChEBI" id="CHEBI:30616"/>
        <dbReference type="ChEBI" id="CHEBI:57823"/>
        <dbReference type="ChEBI" id="CHEBI:57919"/>
        <dbReference type="ChEBI" id="CHEBI:456216"/>
        <dbReference type="EC" id="2.7.1.148"/>
    </reaction>
</comment>
<feature type="active site" evidence="10">
    <location>
        <position position="143"/>
    </location>
</feature>
<protein>
    <recommendedName>
        <fullName evidence="3 10">4-diphosphocytidyl-2-C-methyl-D-erythritol kinase</fullName>
        <shortName evidence="10">CMK</shortName>
        <ecNumber evidence="2 10">2.7.1.148</ecNumber>
    </recommendedName>
    <alternativeName>
        <fullName evidence="9 10">4-(cytidine-5'-diphospho)-2-C-methyl-D-erythritol kinase</fullName>
    </alternativeName>
</protein>
<evidence type="ECO:0000256" key="3">
    <source>
        <dbReference type="ARBA" id="ARBA00017473"/>
    </source>
</evidence>
<evidence type="ECO:0000256" key="5">
    <source>
        <dbReference type="ARBA" id="ARBA00022741"/>
    </source>
</evidence>